<name>A0ABY2IAL6_9MICO</name>
<feature type="compositionally biased region" description="Low complexity" evidence="10">
    <location>
        <begin position="1"/>
        <end position="15"/>
    </location>
</feature>
<dbReference type="Pfam" id="PF00528">
    <property type="entry name" value="BPD_transp_1"/>
    <property type="match status" value="1"/>
</dbReference>
<evidence type="ECO:0000256" key="1">
    <source>
        <dbReference type="ARBA" id="ARBA00004651"/>
    </source>
</evidence>
<dbReference type="InterPro" id="IPR000515">
    <property type="entry name" value="MetI-like"/>
</dbReference>
<evidence type="ECO:0000313" key="13">
    <source>
        <dbReference type="Proteomes" id="UP000297608"/>
    </source>
</evidence>
<accession>A0ABY2IAL6</accession>
<feature type="transmembrane region" description="Helical" evidence="9">
    <location>
        <begin position="136"/>
        <end position="159"/>
    </location>
</feature>
<protein>
    <submittedName>
        <fullName evidence="12">Amino acid ABC transporter permease</fullName>
    </submittedName>
</protein>
<comment type="similarity">
    <text evidence="2">Belongs to the binding-protein-dependent transport system permease family. HisMQ subfamily.</text>
</comment>
<keyword evidence="4" id="KW-1003">Cell membrane</keyword>
<evidence type="ECO:0000256" key="3">
    <source>
        <dbReference type="ARBA" id="ARBA00022448"/>
    </source>
</evidence>
<feature type="region of interest" description="Disordered" evidence="10">
    <location>
        <begin position="1"/>
        <end position="26"/>
    </location>
</feature>
<feature type="transmembrane region" description="Helical" evidence="9">
    <location>
        <begin position="265"/>
        <end position="283"/>
    </location>
</feature>
<dbReference type="InterPro" id="IPR035906">
    <property type="entry name" value="MetI-like_sf"/>
</dbReference>
<keyword evidence="3 9" id="KW-0813">Transport</keyword>
<keyword evidence="7 9" id="KW-1133">Transmembrane helix</keyword>
<sequence>MTPADDPGAGPDPIAGTGGPARSPSAVELGRRAYRRTQTTRSVLLSAVSTLVFAAVIWVFVVNTPGWTRVQQSFFDPAVAVKAWPRVFEGLLLNIRVLLVAAVGVLLLSLVLATLRTLRGAVFFPLRALAAGYTDLFRGLPLIIVLYLVGFGLPGLGVFPKLPSYVWGTIALVLTYSAYVAEVWRAGIEAVHPSQVLAGRSLGLSHGRTLRTIVLPQAFRKVTPALMNDFVAMQKDVGLISVLGAVDAVRAAQIETAASFNFTPYVLAGLLFVLLALPMIRLTDWLSARMRRREQVGGVG</sequence>
<dbReference type="InterPro" id="IPR010065">
    <property type="entry name" value="AA_ABC_transptr_permease_3TM"/>
</dbReference>
<comment type="caution">
    <text evidence="12">The sequence shown here is derived from an EMBL/GenBank/DDBJ whole genome shotgun (WGS) entry which is preliminary data.</text>
</comment>
<dbReference type="CDD" id="cd06261">
    <property type="entry name" value="TM_PBP2"/>
    <property type="match status" value="1"/>
</dbReference>
<dbReference type="Proteomes" id="UP000297608">
    <property type="component" value="Unassembled WGS sequence"/>
</dbReference>
<feature type="transmembrane region" description="Helical" evidence="9">
    <location>
        <begin position="165"/>
        <end position="184"/>
    </location>
</feature>
<proteinExistence type="inferred from homology"/>
<gene>
    <name evidence="12" type="ORF">E3O44_12855</name>
</gene>
<feature type="transmembrane region" description="Helical" evidence="9">
    <location>
        <begin position="42"/>
        <end position="61"/>
    </location>
</feature>
<feature type="domain" description="ABC transmembrane type-1" evidence="11">
    <location>
        <begin position="91"/>
        <end position="283"/>
    </location>
</feature>
<organism evidence="12 13">
    <name type="scientific">Cryobacterium algoricola</name>
    <dbReference type="NCBI Taxonomy" id="1259183"/>
    <lineage>
        <taxon>Bacteria</taxon>
        <taxon>Bacillati</taxon>
        <taxon>Actinomycetota</taxon>
        <taxon>Actinomycetes</taxon>
        <taxon>Micrococcales</taxon>
        <taxon>Microbacteriaceae</taxon>
        <taxon>Cryobacterium</taxon>
    </lineage>
</organism>
<keyword evidence="6" id="KW-0029">Amino-acid transport</keyword>
<evidence type="ECO:0000256" key="7">
    <source>
        <dbReference type="ARBA" id="ARBA00022989"/>
    </source>
</evidence>
<keyword evidence="8 9" id="KW-0472">Membrane</keyword>
<evidence type="ECO:0000256" key="2">
    <source>
        <dbReference type="ARBA" id="ARBA00010072"/>
    </source>
</evidence>
<evidence type="ECO:0000313" key="12">
    <source>
        <dbReference type="EMBL" id="TFB85884.1"/>
    </source>
</evidence>
<dbReference type="PANTHER" id="PTHR30614:SF20">
    <property type="entry name" value="GLUTAMINE TRANSPORT SYSTEM PERMEASE PROTEIN GLNP"/>
    <property type="match status" value="1"/>
</dbReference>
<dbReference type="Gene3D" id="1.10.3720.10">
    <property type="entry name" value="MetI-like"/>
    <property type="match status" value="1"/>
</dbReference>
<evidence type="ECO:0000256" key="9">
    <source>
        <dbReference type="RuleBase" id="RU363032"/>
    </source>
</evidence>
<dbReference type="NCBIfam" id="TIGR01726">
    <property type="entry name" value="HEQRo_perm_3TM"/>
    <property type="match status" value="1"/>
</dbReference>
<evidence type="ECO:0000256" key="4">
    <source>
        <dbReference type="ARBA" id="ARBA00022475"/>
    </source>
</evidence>
<feature type="transmembrane region" description="Helical" evidence="9">
    <location>
        <begin position="95"/>
        <end position="115"/>
    </location>
</feature>
<evidence type="ECO:0000259" key="11">
    <source>
        <dbReference type="PROSITE" id="PS50928"/>
    </source>
</evidence>
<reference evidence="12 13" key="1">
    <citation type="submission" date="2019-03" db="EMBL/GenBank/DDBJ databases">
        <title>Genomics of glacier-inhabiting Cryobacterium strains.</title>
        <authorList>
            <person name="Liu Q."/>
            <person name="Xin Y.-H."/>
        </authorList>
    </citation>
    <scope>NUCLEOTIDE SEQUENCE [LARGE SCALE GENOMIC DNA]</scope>
    <source>
        <strain evidence="12 13">MDB2-B</strain>
    </source>
</reference>
<evidence type="ECO:0000256" key="5">
    <source>
        <dbReference type="ARBA" id="ARBA00022692"/>
    </source>
</evidence>
<evidence type="ECO:0000256" key="10">
    <source>
        <dbReference type="SAM" id="MobiDB-lite"/>
    </source>
</evidence>
<dbReference type="PANTHER" id="PTHR30614">
    <property type="entry name" value="MEMBRANE COMPONENT OF AMINO ACID ABC TRANSPORTER"/>
    <property type="match status" value="1"/>
</dbReference>
<dbReference type="EMBL" id="SOFG01000016">
    <property type="protein sequence ID" value="TFB85884.1"/>
    <property type="molecule type" value="Genomic_DNA"/>
</dbReference>
<evidence type="ECO:0000256" key="8">
    <source>
        <dbReference type="ARBA" id="ARBA00023136"/>
    </source>
</evidence>
<dbReference type="PROSITE" id="PS50928">
    <property type="entry name" value="ABC_TM1"/>
    <property type="match status" value="1"/>
</dbReference>
<dbReference type="InterPro" id="IPR043429">
    <property type="entry name" value="ArtM/GltK/GlnP/TcyL/YhdX-like"/>
</dbReference>
<evidence type="ECO:0000256" key="6">
    <source>
        <dbReference type="ARBA" id="ARBA00022970"/>
    </source>
</evidence>
<comment type="subcellular location">
    <subcellularLocation>
        <location evidence="1 9">Cell membrane</location>
        <topology evidence="1 9">Multi-pass membrane protein</topology>
    </subcellularLocation>
</comment>
<keyword evidence="5 9" id="KW-0812">Transmembrane</keyword>
<dbReference type="SUPFAM" id="SSF161098">
    <property type="entry name" value="MetI-like"/>
    <property type="match status" value="1"/>
</dbReference>
<keyword evidence="13" id="KW-1185">Reference proteome</keyword>